<dbReference type="InterPro" id="IPR036388">
    <property type="entry name" value="WH-like_DNA-bd_sf"/>
</dbReference>
<dbReference type="SUPFAM" id="SSF46785">
    <property type="entry name" value="Winged helix' DNA-binding domain"/>
    <property type="match status" value="1"/>
</dbReference>
<keyword evidence="3" id="KW-0804">Transcription</keyword>
<keyword evidence="6" id="KW-1185">Reference proteome</keyword>
<evidence type="ECO:0000256" key="2">
    <source>
        <dbReference type="ARBA" id="ARBA00023125"/>
    </source>
</evidence>
<organism evidence="5 6">
    <name type="scientific">Aminipila terrae</name>
    <dbReference type="NCBI Taxonomy" id="2697030"/>
    <lineage>
        <taxon>Bacteria</taxon>
        <taxon>Bacillati</taxon>
        <taxon>Bacillota</taxon>
        <taxon>Clostridia</taxon>
        <taxon>Peptostreptococcales</taxon>
        <taxon>Anaerovoracaceae</taxon>
        <taxon>Aminipila</taxon>
    </lineage>
</organism>
<evidence type="ECO:0000313" key="5">
    <source>
        <dbReference type="EMBL" id="QHI72932.1"/>
    </source>
</evidence>
<dbReference type="PANTHER" id="PTHR33204">
    <property type="entry name" value="TRANSCRIPTIONAL REGULATOR, MARR FAMILY"/>
    <property type="match status" value="1"/>
</dbReference>
<dbReference type="Pfam" id="PF01638">
    <property type="entry name" value="HxlR"/>
    <property type="match status" value="1"/>
</dbReference>
<name>A0A6P1MFV6_9FIRM</name>
<sequence length="115" mass="12997">MFKSGNQCPCVDPCPISSALRLIGGKWKIRIICSLNTDGTTRYNELKRKINDISNTMLATTLKELEEDGLIVRTQFMEIPPHVEYSITDACAELIPIIDSLGAWVYHLNENKKKD</sequence>
<protein>
    <submittedName>
        <fullName evidence="5">Transcriptional regulator</fullName>
    </submittedName>
</protein>
<keyword evidence="2" id="KW-0238">DNA-binding</keyword>
<dbReference type="InterPro" id="IPR036390">
    <property type="entry name" value="WH_DNA-bd_sf"/>
</dbReference>
<feature type="domain" description="HTH hxlR-type" evidence="4">
    <location>
        <begin position="14"/>
        <end position="113"/>
    </location>
</feature>
<dbReference type="AlphaFoldDB" id="A0A6P1MFV6"/>
<evidence type="ECO:0000259" key="4">
    <source>
        <dbReference type="PROSITE" id="PS51118"/>
    </source>
</evidence>
<keyword evidence="1" id="KW-0805">Transcription regulation</keyword>
<dbReference type="GO" id="GO:0003677">
    <property type="term" value="F:DNA binding"/>
    <property type="evidence" value="ECO:0007669"/>
    <property type="project" value="UniProtKB-KW"/>
</dbReference>
<dbReference type="PROSITE" id="PS51118">
    <property type="entry name" value="HTH_HXLR"/>
    <property type="match status" value="1"/>
</dbReference>
<evidence type="ECO:0000313" key="6">
    <source>
        <dbReference type="Proteomes" id="UP000463883"/>
    </source>
</evidence>
<gene>
    <name evidence="5" type="ORF">Ami3637_11420</name>
</gene>
<dbReference type="Gene3D" id="1.10.10.10">
    <property type="entry name" value="Winged helix-like DNA-binding domain superfamily/Winged helix DNA-binding domain"/>
    <property type="match status" value="1"/>
</dbReference>
<dbReference type="RefSeq" id="WP_162362699.1">
    <property type="nucleotide sequence ID" value="NZ_CP047591.1"/>
</dbReference>
<dbReference type="InterPro" id="IPR002577">
    <property type="entry name" value="HTH_HxlR"/>
</dbReference>
<evidence type="ECO:0000256" key="1">
    <source>
        <dbReference type="ARBA" id="ARBA00023015"/>
    </source>
</evidence>
<evidence type="ECO:0000256" key="3">
    <source>
        <dbReference type="ARBA" id="ARBA00023163"/>
    </source>
</evidence>
<proteinExistence type="predicted"/>
<dbReference type="KEGG" id="amic:Ami3637_11420"/>
<accession>A0A6P1MFV6</accession>
<dbReference type="EMBL" id="CP047591">
    <property type="protein sequence ID" value="QHI72932.1"/>
    <property type="molecule type" value="Genomic_DNA"/>
</dbReference>
<dbReference type="Proteomes" id="UP000463883">
    <property type="component" value="Chromosome"/>
</dbReference>
<reference evidence="5 6" key="1">
    <citation type="submission" date="2020-01" db="EMBL/GenBank/DDBJ databases">
        <title>Genomic analysis of Aminipila sp. CBA3637.</title>
        <authorList>
            <person name="Kim Y.B."/>
            <person name="Roh S.W."/>
        </authorList>
    </citation>
    <scope>NUCLEOTIDE SEQUENCE [LARGE SCALE GENOMIC DNA]</scope>
    <source>
        <strain evidence="5 6">CBA3637</strain>
    </source>
</reference>